<keyword evidence="6" id="KW-0408">Iron</keyword>
<dbReference type="SUPFAM" id="SSF56935">
    <property type="entry name" value="Porins"/>
    <property type="match status" value="1"/>
</dbReference>
<evidence type="ECO:0000256" key="3">
    <source>
        <dbReference type="ARBA" id="ARBA00022452"/>
    </source>
</evidence>
<keyword evidence="10 11" id="KW-0998">Cell outer membrane</keyword>
<evidence type="ECO:0000256" key="13">
    <source>
        <dbReference type="SAM" id="SignalP"/>
    </source>
</evidence>
<evidence type="ECO:0000256" key="1">
    <source>
        <dbReference type="ARBA" id="ARBA00004571"/>
    </source>
</evidence>
<feature type="domain" description="TonB-dependent receptor plug" evidence="15">
    <location>
        <begin position="58"/>
        <end position="169"/>
    </location>
</feature>
<dbReference type="InterPro" id="IPR012910">
    <property type="entry name" value="Plug_dom"/>
</dbReference>
<evidence type="ECO:0000256" key="7">
    <source>
        <dbReference type="ARBA" id="ARBA00023065"/>
    </source>
</evidence>
<dbReference type="InterPro" id="IPR039426">
    <property type="entry name" value="TonB-dep_rcpt-like"/>
</dbReference>
<keyword evidence="2 11" id="KW-0813">Transport</keyword>
<keyword evidence="3 11" id="KW-1134">Transmembrane beta strand</keyword>
<evidence type="ECO:0000256" key="4">
    <source>
        <dbReference type="ARBA" id="ARBA00022496"/>
    </source>
</evidence>
<keyword evidence="8 12" id="KW-0798">TonB box</keyword>
<evidence type="ECO:0000256" key="8">
    <source>
        <dbReference type="ARBA" id="ARBA00023077"/>
    </source>
</evidence>
<comment type="subcellular location">
    <subcellularLocation>
        <location evidence="1 11">Cell outer membrane</location>
        <topology evidence="1 11">Multi-pass membrane protein</topology>
    </subcellularLocation>
</comment>
<protein>
    <submittedName>
        <fullName evidence="16">TonB-dependent receptor</fullName>
    </submittedName>
</protein>
<evidence type="ECO:0000259" key="15">
    <source>
        <dbReference type="Pfam" id="PF07715"/>
    </source>
</evidence>
<sequence>MINRLFATTALAGTLLLAIPAAAQTSDGTASDVPASSQPDMDAADDIVVTANKREQSARDVSGSVSAVNEAALQRLNAQSLSDYITRVPGVVFNDYQPGVSEVVMRGVASTTYHEANQSTTGYYLNELPLIEPGFPLVIPDVDSFDLNRVEVLRGPQGTLFGSSSLGGAIDYVVNEADASKLDAAAEGMVSTTRHADGQLGYAAKAMVNVPIVDDKLAVRVVAFQRVDAGYLDNTLLGRKGSNDLRVRGLRGSIVFTPTEGTRISALSMYQEYDLDDQTYVLFGPPKTFDRATNVPEYQHTQFMLHSLRLEQELGFATLTAVGSYTEKKADLAFDNSVFGGNDPRTNTPSLASSFGTSKTDYAELRLTSSEKGRFRWLIGANYTRMRANSTDATFIEGIGAYIDANPALFGGQSGATLAPDDLAERTVSSSRVTEKAVFGEAEFDIVPRLTLTLGGRYFGYETRPRLQYLPNANLIAPFDYAPAEQKKSDFIPKASLAFKPTDNFRIYALYSEGFRIGGVNVFSLATPGLPLTFDGDTTQNYEIGTRIDLVDGALTLDVTAYHVDWNNIQARLFTPVTFRAYTVNGGGADIDGVEFSLTMRPTRNLTFASNVSYNDARLSSLLPDNSAPGGGYPEGSVLPGASDWTISNTLDLSFPENRLKPRIGIAHRYLSSAPVAFGATLEKGDFNIVDLNASITVADKVELGLFAKNLFDQYGILNAPFSFAGSVTRPRTVGATLRLHLN</sequence>
<feature type="signal peptide" evidence="13">
    <location>
        <begin position="1"/>
        <end position="23"/>
    </location>
</feature>
<dbReference type="CDD" id="cd01347">
    <property type="entry name" value="ligand_gated_channel"/>
    <property type="match status" value="1"/>
</dbReference>
<evidence type="ECO:0000256" key="9">
    <source>
        <dbReference type="ARBA" id="ARBA00023136"/>
    </source>
</evidence>
<evidence type="ECO:0000313" key="16">
    <source>
        <dbReference type="EMBL" id="MDT8760923.1"/>
    </source>
</evidence>
<reference evidence="16" key="1">
    <citation type="submission" date="2022-04" db="EMBL/GenBank/DDBJ databases">
        <title>Tomato heritable bacteria conferring resistance against bacterial wilt.</title>
        <authorList>
            <person name="Yin J."/>
        </authorList>
    </citation>
    <scope>NUCLEOTIDE SEQUENCE</scope>
    <source>
        <strain evidence="16">Cra20</strain>
    </source>
</reference>
<dbReference type="PANTHER" id="PTHR32552:SF81">
    <property type="entry name" value="TONB-DEPENDENT OUTER MEMBRANE RECEPTOR"/>
    <property type="match status" value="1"/>
</dbReference>
<proteinExistence type="inferred from homology"/>
<name>A0ABU3N8X1_9SPHN</name>
<feature type="chain" id="PRO_5046236148" evidence="13">
    <location>
        <begin position="24"/>
        <end position="743"/>
    </location>
</feature>
<keyword evidence="7" id="KW-0406">Ion transport</keyword>
<comment type="similarity">
    <text evidence="11 12">Belongs to the TonB-dependent receptor family.</text>
</comment>
<evidence type="ECO:0000256" key="10">
    <source>
        <dbReference type="ARBA" id="ARBA00023237"/>
    </source>
</evidence>
<keyword evidence="9 11" id="KW-0472">Membrane</keyword>
<dbReference type="Gene3D" id="2.40.170.20">
    <property type="entry name" value="TonB-dependent receptor, beta-barrel domain"/>
    <property type="match status" value="1"/>
</dbReference>
<dbReference type="PROSITE" id="PS52016">
    <property type="entry name" value="TONB_DEPENDENT_REC_3"/>
    <property type="match status" value="1"/>
</dbReference>
<accession>A0ABU3N8X1</accession>
<dbReference type="EMBL" id="JALMLT010000006">
    <property type="protein sequence ID" value="MDT8760923.1"/>
    <property type="molecule type" value="Genomic_DNA"/>
</dbReference>
<evidence type="ECO:0000259" key="14">
    <source>
        <dbReference type="Pfam" id="PF00593"/>
    </source>
</evidence>
<gene>
    <name evidence="16" type="ORF">MZO42_19660</name>
</gene>
<evidence type="ECO:0000256" key="2">
    <source>
        <dbReference type="ARBA" id="ARBA00022448"/>
    </source>
</evidence>
<keyword evidence="13" id="KW-0732">Signal</keyword>
<dbReference type="Pfam" id="PF07715">
    <property type="entry name" value="Plug"/>
    <property type="match status" value="1"/>
</dbReference>
<keyword evidence="4" id="KW-0410">Iron transport</keyword>
<comment type="caution">
    <text evidence="16">The sequence shown here is derived from an EMBL/GenBank/DDBJ whole genome shotgun (WGS) entry which is preliminary data.</text>
</comment>
<dbReference type="PANTHER" id="PTHR32552">
    <property type="entry name" value="FERRICHROME IRON RECEPTOR-RELATED"/>
    <property type="match status" value="1"/>
</dbReference>
<evidence type="ECO:0000256" key="11">
    <source>
        <dbReference type="PROSITE-ProRule" id="PRU01360"/>
    </source>
</evidence>
<evidence type="ECO:0000256" key="6">
    <source>
        <dbReference type="ARBA" id="ARBA00023004"/>
    </source>
</evidence>
<evidence type="ECO:0000256" key="12">
    <source>
        <dbReference type="RuleBase" id="RU003357"/>
    </source>
</evidence>
<dbReference type="InterPro" id="IPR000531">
    <property type="entry name" value="Beta-barrel_TonB"/>
</dbReference>
<feature type="domain" description="TonB-dependent receptor-like beta-barrel" evidence="14">
    <location>
        <begin position="283"/>
        <end position="711"/>
    </location>
</feature>
<keyword evidence="5 11" id="KW-0812">Transmembrane</keyword>
<dbReference type="Pfam" id="PF00593">
    <property type="entry name" value="TonB_dep_Rec_b-barrel"/>
    <property type="match status" value="1"/>
</dbReference>
<keyword evidence="16" id="KW-0675">Receptor</keyword>
<dbReference type="InterPro" id="IPR036942">
    <property type="entry name" value="Beta-barrel_TonB_sf"/>
</dbReference>
<organism evidence="16">
    <name type="scientific">Sphingomonas psychrotolerans</name>
    <dbReference type="NCBI Taxonomy" id="1327635"/>
    <lineage>
        <taxon>Bacteria</taxon>
        <taxon>Pseudomonadati</taxon>
        <taxon>Pseudomonadota</taxon>
        <taxon>Alphaproteobacteria</taxon>
        <taxon>Sphingomonadales</taxon>
        <taxon>Sphingomonadaceae</taxon>
        <taxon>Sphingomonas</taxon>
    </lineage>
</organism>
<evidence type="ECO:0000256" key="5">
    <source>
        <dbReference type="ARBA" id="ARBA00022692"/>
    </source>
</evidence>